<evidence type="ECO:0000256" key="3">
    <source>
        <dbReference type="ARBA" id="ARBA00022989"/>
    </source>
</evidence>
<name>A0ABN2W200_9ACTN</name>
<evidence type="ECO:0000256" key="6">
    <source>
        <dbReference type="SAM" id="Phobius"/>
    </source>
</evidence>
<evidence type="ECO:0000259" key="7">
    <source>
        <dbReference type="Pfam" id="PF06305"/>
    </source>
</evidence>
<evidence type="ECO:0000313" key="8">
    <source>
        <dbReference type="EMBL" id="GAA2080667.1"/>
    </source>
</evidence>
<protein>
    <submittedName>
        <fullName evidence="8">Lipopolysaccharide assembly protein LapA domain-containing protein</fullName>
    </submittedName>
</protein>
<keyword evidence="9" id="KW-1185">Reference proteome</keyword>
<feature type="region of interest" description="Disordered" evidence="5">
    <location>
        <begin position="1"/>
        <end position="49"/>
    </location>
</feature>
<dbReference type="InterPro" id="IPR010445">
    <property type="entry name" value="LapA_dom"/>
</dbReference>
<keyword evidence="2 6" id="KW-0812">Transmembrane</keyword>
<keyword evidence="3 6" id="KW-1133">Transmembrane helix</keyword>
<dbReference type="EMBL" id="BAAAPY010000007">
    <property type="protein sequence ID" value="GAA2080667.1"/>
    <property type="molecule type" value="Genomic_DNA"/>
</dbReference>
<feature type="transmembrane region" description="Helical" evidence="6">
    <location>
        <begin position="96"/>
        <end position="120"/>
    </location>
</feature>
<feature type="domain" description="Lipopolysaccharide assembly protein A" evidence="7">
    <location>
        <begin position="78"/>
        <end position="137"/>
    </location>
</feature>
<dbReference type="RefSeq" id="WP_344328081.1">
    <property type="nucleotide sequence ID" value="NZ_BAAAPY010000007.1"/>
</dbReference>
<keyword evidence="1" id="KW-1003">Cell membrane</keyword>
<gene>
    <name evidence="8" type="ORF">GCM10009821_21420</name>
</gene>
<evidence type="ECO:0000256" key="1">
    <source>
        <dbReference type="ARBA" id="ARBA00022475"/>
    </source>
</evidence>
<evidence type="ECO:0000313" key="9">
    <source>
        <dbReference type="Proteomes" id="UP001501480"/>
    </source>
</evidence>
<organism evidence="8 9">
    <name type="scientific">Aeromicrobium halocynthiae</name>
    <dbReference type="NCBI Taxonomy" id="560557"/>
    <lineage>
        <taxon>Bacteria</taxon>
        <taxon>Bacillati</taxon>
        <taxon>Actinomycetota</taxon>
        <taxon>Actinomycetes</taxon>
        <taxon>Propionibacteriales</taxon>
        <taxon>Nocardioidaceae</taxon>
        <taxon>Aeromicrobium</taxon>
    </lineage>
</organism>
<keyword evidence="4 6" id="KW-0472">Membrane</keyword>
<dbReference type="Proteomes" id="UP001501480">
    <property type="component" value="Unassembled WGS sequence"/>
</dbReference>
<dbReference type="Pfam" id="PF06305">
    <property type="entry name" value="LapA_dom"/>
    <property type="match status" value="1"/>
</dbReference>
<evidence type="ECO:0000256" key="2">
    <source>
        <dbReference type="ARBA" id="ARBA00022692"/>
    </source>
</evidence>
<reference evidence="8 9" key="1">
    <citation type="journal article" date="2019" name="Int. J. Syst. Evol. Microbiol.">
        <title>The Global Catalogue of Microorganisms (GCM) 10K type strain sequencing project: providing services to taxonomists for standard genome sequencing and annotation.</title>
        <authorList>
            <consortium name="The Broad Institute Genomics Platform"/>
            <consortium name="The Broad Institute Genome Sequencing Center for Infectious Disease"/>
            <person name="Wu L."/>
            <person name="Ma J."/>
        </authorList>
    </citation>
    <scope>NUCLEOTIDE SEQUENCE [LARGE SCALE GENOMIC DNA]</scope>
    <source>
        <strain evidence="8 9">JCM 15749</strain>
    </source>
</reference>
<proteinExistence type="predicted"/>
<accession>A0ABN2W200</accession>
<evidence type="ECO:0000256" key="5">
    <source>
        <dbReference type="SAM" id="MobiDB-lite"/>
    </source>
</evidence>
<evidence type="ECO:0000256" key="4">
    <source>
        <dbReference type="ARBA" id="ARBA00023136"/>
    </source>
</evidence>
<feature type="transmembrane region" description="Helical" evidence="6">
    <location>
        <begin position="57"/>
        <end position="76"/>
    </location>
</feature>
<comment type="caution">
    <text evidence="8">The sequence shown here is derived from an EMBL/GenBank/DDBJ whole genome shotgun (WGS) entry which is preliminary data.</text>
</comment>
<feature type="compositionally biased region" description="Basic and acidic residues" evidence="5">
    <location>
        <begin position="1"/>
        <end position="18"/>
    </location>
</feature>
<sequence>MSTDGPRPEHPRPEDPRPADVPPAATGGDATPERTTAPRRASGFDADGHVKGSRSGALYFGLVVAALLTILVLVFILQNSDSATIRFLGFEGAFPIGVAMLLAAVTGILIVAVPGSVRILQLRRSLAKNEKRNRAAE</sequence>